<dbReference type="Pfam" id="PF00589">
    <property type="entry name" value="Phage_integrase"/>
    <property type="match status" value="2"/>
</dbReference>
<dbReference type="AlphaFoldDB" id="A0A158BQR1"/>
<keyword evidence="2" id="KW-0233">DNA recombination</keyword>
<dbReference type="InterPro" id="IPR002104">
    <property type="entry name" value="Integrase_catalytic"/>
</dbReference>
<sequence>MMPAVESYLAARRAAGFKLLSADYLLRSFACFAVKRGEMHVCAQTAIDWAGEAASVAQRDARLKTVCRFARYVRMEDQDHELPPARHFSYRKTRRVPFIYTCADIERLINTALQSGPRGTLQPQTYATLIALLVATGIRISEALNLRLADMTSEGLLIRKSKFQKTRMVPLHETAVAGMQRYLALRRQACSGDDHVFVDNDGHALRYTVTYWMFQKLLKFAGIGITHNGHRARLHELRHTFAVRALEASPEGRDWVGRHMLALATYGGLRVSELTGLQIADVVLSSMSIRVHGKGRRERALPLWKTTANALRAWMVVRGTVAVPELFVNARGEAMSRWGFAYVLKCHTAMASHKCPSLSKKQVSPHVLRHTCAMIVLRSTQDIRKVSLWLGHSDLATTEIYTRADPTEKLEALNAIVPLHLRRGSFRPSDKVIAMLRAKL</sequence>
<comment type="caution">
    <text evidence="4">The sequence shown here is derived from an EMBL/GenBank/DDBJ whole genome shotgun (WGS) entry which is preliminary data.</text>
</comment>
<keyword evidence="5" id="KW-1185">Reference proteome</keyword>
<accession>A0A158BQR1</accession>
<dbReference type="RefSeq" id="WP_086971010.1">
    <property type="nucleotide sequence ID" value="NZ_FCOJ02000034.1"/>
</dbReference>
<organism evidence="4 5">
    <name type="scientific">Caballeronia glebae</name>
    <dbReference type="NCBI Taxonomy" id="1777143"/>
    <lineage>
        <taxon>Bacteria</taxon>
        <taxon>Pseudomonadati</taxon>
        <taxon>Pseudomonadota</taxon>
        <taxon>Betaproteobacteria</taxon>
        <taxon>Burkholderiales</taxon>
        <taxon>Burkholderiaceae</taxon>
        <taxon>Caballeronia</taxon>
    </lineage>
</organism>
<dbReference type="SUPFAM" id="SSF56349">
    <property type="entry name" value="DNA breaking-rejoining enzymes"/>
    <property type="match status" value="2"/>
</dbReference>
<evidence type="ECO:0000259" key="3">
    <source>
        <dbReference type="PROSITE" id="PS51898"/>
    </source>
</evidence>
<protein>
    <submittedName>
        <fullName evidence="4">Integrase family protein</fullName>
    </submittedName>
</protein>
<dbReference type="PROSITE" id="PS51898">
    <property type="entry name" value="TYR_RECOMBINASE"/>
    <property type="match status" value="2"/>
</dbReference>
<proteinExistence type="predicted"/>
<dbReference type="Gene3D" id="1.10.443.10">
    <property type="entry name" value="Intergrase catalytic core"/>
    <property type="match status" value="2"/>
</dbReference>
<dbReference type="Proteomes" id="UP000054596">
    <property type="component" value="Unassembled WGS sequence"/>
</dbReference>
<dbReference type="PANTHER" id="PTHR30349:SF90">
    <property type="entry name" value="TYROSINE RECOMBINASE XERD"/>
    <property type="match status" value="1"/>
</dbReference>
<evidence type="ECO:0000256" key="1">
    <source>
        <dbReference type="ARBA" id="ARBA00022908"/>
    </source>
</evidence>
<dbReference type="GO" id="GO:0003677">
    <property type="term" value="F:DNA binding"/>
    <property type="evidence" value="ECO:0007669"/>
    <property type="project" value="InterPro"/>
</dbReference>
<name>A0A158BQR1_9BURK</name>
<reference evidence="4" key="1">
    <citation type="submission" date="2016-01" db="EMBL/GenBank/DDBJ databases">
        <authorList>
            <person name="Peeters C."/>
        </authorList>
    </citation>
    <scope>NUCLEOTIDE SEQUENCE [LARGE SCALE GENOMIC DNA]</scope>
    <source>
        <strain evidence="4">LMG 29325</strain>
    </source>
</reference>
<dbReference type="OrthoDB" id="662444at2"/>
<dbReference type="InterPro" id="IPR013762">
    <property type="entry name" value="Integrase-like_cat_sf"/>
</dbReference>
<dbReference type="GO" id="GO:0015074">
    <property type="term" value="P:DNA integration"/>
    <property type="evidence" value="ECO:0007669"/>
    <property type="project" value="UniProtKB-KW"/>
</dbReference>
<dbReference type="STRING" id="1777143.AWB82_04437"/>
<dbReference type="InterPro" id="IPR050090">
    <property type="entry name" value="Tyrosine_recombinase_XerCD"/>
</dbReference>
<dbReference type="GO" id="GO:0006310">
    <property type="term" value="P:DNA recombination"/>
    <property type="evidence" value="ECO:0007669"/>
    <property type="project" value="UniProtKB-KW"/>
</dbReference>
<dbReference type="PANTHER" id="PTHR30349">
    <property type="entry name" value="PHAGE INTEGRASE-RELATED"/>
    <property type="match status" value="1"/>
</dbReference>
<dbReference type="EMBL" id="FCOJ02000034">
    <property type="protein sequence ID" value="SAK72449.1"/>
    <property type="molecule type" value="Genomic_DNA"/>
</dbReference>
<feature type="domain" description="Tyr recombinase" evidence="3">
    <location>
        <begin position="232"/>
        <end position="414"/>
    </location>
</feature>
<keyword evidence="1" id="KW-0229">DNA integration</keyword>
<evidence type="ECO:0000313" key="4">
    <source>
        <dbReference type="EMBL" id="SAK72449.1"/>
    </source>
</evidence>
<gene>
    <name evidence="4" type="ORF">AWB82_04437</name>
</gene>
<feature type="domain" description="Tyr recombinase" evidence="3">
    <location>
        <begin position="95"/>
        <end position="233"/>
    </location>
</feature>
<evidence type="ECO:0000313" key="5">
    <source>
        <dbReference type="Proteomes" id="UP000054596"/>
    </source>
</evidence>
<dbReference type="InterPro" id="IPR011010">
    <property type="entry name" value="DNA_brk_join_enz"/>
</dbReference>
<evidence type="ECO:0000256" key="2">
    <source>
        <dbReference type="ARBA" id="ARBA00023172"/>
    </source>
</evidence>